<evidence type="ECO:0000256" key="5">
    <source>
        <dbReference type="ARBA" id="ARBA00023002"/>
    </source>
</evidence>
<keyword evidence="6 8" id="KW-0408">Iron</keyword>
<sequence>MTEIPRDRTFDCTLALLGNGYRFISQRCERNGADAFRTRMLMRPAVCVTGESAAEMFYHPDRFTRKRAMPPNTLMSLQDIGSVQSLDGAAHRHRKQMFMSLMTPESIQRHGEIFERIWRSALTEWSAKDSVTLHYAVEELLCRAVCEWTGIKLTDHEAEQRTREFSAMIDGAGAIGPRNWKGLTLRRRTERWARKLIEDVRHAPLSRQVRSPLETIALFRDENGEVLSTEVAGVELLNILRPTVAVARFITFAALALHNYPQYRDKLRDGGEPWRQMFTMEVRRFYPFFPLVAGNALETFEWQDYRIEKGTWVMLDMHGINHDARIWGDPHDFRPERFENWPGNPNAPVPQGAGDFASGHRCPGEWITEELIRRALHMLVSGMQYDVPAQNLSIDMSRLPAIPESRFIISNARSA</sequence>
<keyword evidence="3 8" id="KW-0349">Heme</keyword>
<evidence type="ECO:0000256" key="7">
    <source>
        <dbReference type="ARBA" id="ARBA00023033"/>
    </source>
</evidence>
<evidence type="ECO:0000256" key="2">
    <source>
        <dbReference type="ARBA" id="ARBA00010617"/>
    </source>
</evidence>
<dbReference type="EMBL" id="LT629736">
    <property type="protein sequence ID" value="SDR95178.1"/>
    <property type="molecule type" value="Genomic_DNA"/>
</dbReference>
<keyword evidence="7" id="KW-0503">Monooxygenase</keyword>
<dbReference type="CDD" id="cd11067">
    <property type="entry name" value="CYP152"/>
    <property type="match status" value="1"/>
</dbReference>
<dbReference type="GO" id="GO:0004497">
    <property type="term" value="F:monooxygenase activity"/>
    <property type="evidence" value="ECO:0007669"/>
    <property type="project" value="UniProtKB-KW"/>
</dbReference>
<dbReference type="GO" id="GO:0020037">
    <property type="term" value="F:heme binding"/>
    <property type="evidence" value="ECO:0007669"/>
    <property type="project" value="InterPro"/>
</dbReference>
<evidence type="ECO:0000256" key="8">
    <source>
        <dbReference type="PIRSR" id="PIRSR602401-1"/>
    </source>
</evidence>
<evidence type="ECO:0000256" key="4">
    <source>
        <dbReference type="ARBA" id="ARBA00022723"/>
    </source>
</evidence>
<dbReference type="InterPro" id="IPR002401">
    <property type="entry name" value="Cyt_P450_E_grp-I"/>
</dbReference>
<evidence type="ECO:0000256" key="6">
    <source>
        <dbReference type="ARBA" id="ARBA00023004"/>
    </source>
</evidence>
<dbReference type="PANTHER" id="PTHR24286:SF24">
    <property type="entry name" value="LANOSTEROL 14-ALPHA DEMETHYLASE"/>
    <property type="match status" value="1"/>
</dbReference>
<keyword evidence="4 8" id="KW-0479">Metal-binding</keyword>
<keyword evidence="10" id="KW-1185">Reference proteome</keyword>
<protein>
    <submittedName>
        <fullName evidence="9">Fatty-acid peroxygenase</fullName>
    </submittedName>
</protein>
<dbReference type="PANTHER" id="PTHR24286">
    <property type="entry name" value="CYTOCHROME P450 26"/>
    <property type="match status" value="1"/>
</dbReference>
<comment type="cofactor">
    <cofactor evidence="1 8">
        <name>heme</name>
        <dbReference type="ChEBI" id="CHEBI:30413"/>
    </cofactor>
</comment>
<keyword evidence="5" id="KW-0560">Oxidoreductase</keyword>
<organism evidence="9 10">
    <name type="scientific">Halopseudomonas xinjiangensis</name>
    <dbReference type="NCBI Taxonomy" id="487184"/>
    <lineage>
        <taxon>Bacteria</taxon>
        <taxon>Pseudomonadati</taxon>
        <taxon>Pseudomonadota</taxon>
        <taxon>Gammaproteobacteria</taxon>
        <taxon>Pseudomonadales</taxon>
        <taxon>Pseudomonadaceae</taxon>
        <taxon>Halopseudomonas</taxon>
    </lineage>
</organism>
<comment type="similarity">
    <text evidence="2">Belongs to the cytochrome P450 family.</text>
</comment>
<evidence type="ECO:0000256" key="3">
    <source>
        <dbReference type="ARBA" id="ARBA00022617"/>
    </source>
</evidence>
<dbReference type="RefSeq" id="WP_093391778.1">
    <property type="nucleotide sequence ID" value="NZ_LT629736.1"/>
</dbReference>
<dbReference type="OrthoDB" id="9764248at2"/>
<proteinExistence type="inferred from homology"/>
<evidence type="ECO:0000313" key="10">
    <source>
        <dbReference type="Proteomes" id="UP000243207"/>
    </source>
</evidence>
<dbReference type="STRING" id="487184.SAMN05216421_0631"/>
<evidence type="ECO:0000313" key="9">
    <source>
        <dbReference type="EMBL" id="SDR95178.1"/>
    </source>
</evidence>
<dbReference type="Pfam" id="PF00067">
    <property type="entry name" value="p450"/>
    <property type="match status" value="1"/>
</dbReference>
<dbReference type="InterPro" id="IPR001128">
    <property type="entry name" value="Cyt_P450"/>
</dbReference>
<dbReference type="PRINTS" id="PR00463">
    <property type="entry name" value="EP450I"/>
</dbReference>
<reference evidence="10" key="1">
    <citation type="submission" date="2016-10" db="EMBL/GenBank/DDBJ databases">
        <authorList>
            <person name="Varghese N."/>
            <person name="Submissions S."/>
        </authorList>
    </citation>
    <scope>NUCLEOTIDE SEQUENCE [LARGE SCALE GENOMIC DNA]</scope>
    <source>
        <strain evidence="10">NRRL B-51270</strain>
    </source>
</reference>
<dbReference type="GO" id="GO:0016705">
    <property type="term" value="F:oxidoreductase activity, acting on paired donors, with incorporation or reduction of molecular oxygen"/>
    <property type="evidence" value="ECO:0007669"/>
    <property type="project" value="InterPro"/>
</dbReference>
<gene>
    <name evidence="9" type="ORF">SAMN05216421_0631</name>
</gene>
<accession>A0A1H1N8G3</accession>
<dbReference type="InterPro" id="IPR036396">
    <property type="entry name" value="Cyt_P450_sf"/>
</dbReference>
<dbReference type="Proteomes" id="UP000243207">
    <property type="component" value="Chromosome I"/>
</dbReference>
<dbReference type="SUPFAM" id="SSF48264">
    <property type="entry name" value="Cytochrome P450"/>
    <property type="match status" value="1"/>
</dbReference>
<dbReference type="GO" id="GO:0016125">
    <property type="term" value="P:sterol metabolic process"/>
    <property type="evidence" value="ECO:0007669"/>
    <property type="project" value="TreeGrafter"/>
</dbReference>
<dbReference type="Gene3D" id="1.10.630.10">
    <property type="entry name" value="Cytochrome P450"/>
    <property type="match status" value="1"/>
</dbReference>
<dbReference type="AlphaFoldDB" id="A0A1H1N8G3"/>
<evidence type="ECO:0000256" key="1">
    <source>
        <dbReference type="ARBA" id="ARBA00001971"/>
    </source>
</evidence>
<dbReference type="GO" id="GO:0005506">
    <property type="term" value="F:iron ion binding"/>
    <property type="evidence" value="ECO:0007669"/>
    <property type="project" value="InterPro"/>
</dbReference>
<feature type="binding site" description="axial binding residue" evidence="8">
    <location>
        <position position="362"/>
    </location>
    <ligand>
        <name>heme</name>
        <dbReference type="ChEBI" id="CHEBI:30413"/>
    </ligand>
    <ligandPart>
        <name>Fe</name>
        <dbReference type="ChEBI" id="CHEBI:18248"/>
    </ligandPart>
</feature>
<name>A0A1H1N8G3_9GAMM</name>